<accession>A0A368U886</accession>
<organism evidence="1 2">
    <name type="scientific">Vreelandella rituensis</name>
    <dbReference type="NCBI Taxonomy" id="2282306"/>
    <lineage>
        <taxon>Bacteria</taxon>
        <taxon>Pseudomonadati</taxon>
        <taxon>Pseudomonadota</taxon>
        <taxon>Gammaproteobacteria</taxon>
        <taxon>Oceanospirillales</taxon>
        <taxon>Halomonadaceae</taxon>
        <taxon>Vreelandella</taxon>
    </lineage>
</organism>
<comment type="caution">
    <text evidence="1">The sequence shown here is derived from an EMBL/GenBank/DDBJ whole genome shotgun (WGS) entry which is preliminary data.</text>
</comment>
<dbReference type="Proteomes" id="UP000253204">
    <property type="component" value="Unassembled WGS sequence"/>
</dbReference>
<proteinExistence type="predicted"/>
<protein>
    <submittedName>
        <fullName evidence="1">Uncharacterized protein</fullName>
    </submittedName>
</protein>
<evidence type="ECO:0000313" key="1">
    <source>
        <dbReference type="EMBL" id="RCV93399.1"/>
    </source>
</evidence>
<reference evidence="1 2" key="1">
    <citation type="submission" date="2018-07" db="EMBL/GenBank/DDBJ databases">
        <title>Halomonas rutogse sp. nov., isolated from Lake TangqianCo on Tibetan Plateau.</title>
        <authorList>
            <person name="Lu H."/>
            <person name="Xing P."/>
            <person name="Wu Q."/>
        </authorList>
    </citation>
    <scope>NUCLEOTIDE SEQUENCE [LARGE SCALE GENOMIC DNA]</scope>
    <source>
        <strain evidence="1 2">TQ8S</strain>
    </source>
</reference>
<keyword evidence="2" id="KW-1185">Reference proteome</keyword>
<gene>
    <name evidence="1" type="ORF">DU506_01895</name>
</gene>
<dbReference type="RefSeq" id="WP_114485271.1">
    <property type="nucleotide sequence ID" value="NZ_CBCSHM010000002.1"/>
</dbReference>
<dbReference type="OrthoDB" id="6241322at2"/>
<sequence>MKTLDNLIMTPEQARESVRLTFERQARCRVERRLAESLAAATNLANGTALVMWLGNGDEANNLEALVTWVGMMLKQLGLMANRRAIPLLLAELERTLWAWEDQAWQ</sequence>
<dbReference type="EMBL" id="QPIJ01000002">
    <property type="protein sequence ID" value="RCV93399.1"/>
    <property type="molecule type" value="Genomic_DNA"/>
</dbReference>
<dbReference type="AlphaFoldDB" id="A0A368U886"/>
<name>A0A368U886_9GAMM</name>
<evidence type="ECO:0000313" key="2">
    <source>
        <dbReference type="Proteomes" id="UP000253204"/>
    </source>
</evidence>